<reference evidence="1 2" key="1">
    <citation type="submission" date="2019-06" db="EMBL/GenBank/DDBJ databases">
        <title>Sequencing the genomes of 1000 actinobacteria strains.</title>
        <authorList>
            <person name="Klenk H.-P."/>
        </authorList>
    </citation>
    <scope>NUCLEOTIDE SEQUENCE [LARGE SCALE GENOMIC DNA]</scope>
    <source>
        <strain evidence="1 2">DSM 18031</strain>
    </source>
</reference>
<comment type="caution">
    <text evidence="1">The sequence shown here is derived from an EMBL/GenBank/DDBJ whole genome shotgun (WGS) entry which is preliminary data.</text>
</comment>
<accession>A0A543I5E0</accession>
<dbReference type="EMBL" id="VFPN01000001">
    <property type="protein sequence ID" value="TQM65826.1"/>
    <property type="molecule type" value="Genomic_DNA"/>
</dbReference>
<dbReference type="AlphaFoldDB" id="A0A543I5E0"/>
<sequence>MADKPTVINIAATILIQVDGNTLASDPLTLPVPLNGQPVQERGVWPLELDRDALIKMIEGAIQAAADSIPTTPSEDNHPL</sequence>
<gene>
    <name evidence="1" type="ORF">FB466_0639</name>
</gene>
<dbReference type="RefSeq" id="WP_141915759.1">
    <property type="nucleotide sequence ID" value="NZ_BAAAYS010000001.1"/>
</dbReference>
<organism evidence="1 2">
    <name type="scientific">Klugiella xanthotipulae</name>
    <dbReference type="NCBI Taxonomy" id="244735"/>
    <lineage>
        <taxon>Bacteria</taxon>
        <taxon>Bacillati</taxon>
        <taxon>Actinomycetota</taxon>
        <taxon>Actinomycetes</taxon>
        <taxon>Micrococcales</taxon>
        <taxon>Microbacteriaceae</taxon>
        <taxon>Klugiella</taxon>
    </lineage>
</organism>
<proteinExistence type="predicted"/>
<evidence type="ECO:0000313" key="2">
    <source>
        <dbReference type="Proteomes" id="UP000318331"/>
    </source>
</evidence>
<keyword evidence="2" id="KW-1185">Reference proteome</keyword>
<dbReference type="Proteomes" id="UP000318331">
    <property type="component" value="Unassembled WGS sequence"/>
</dbReference>
<evidence type="ECO:0000313" key="1">
    <source>
        <dbReference type="EMBL" id="TQM65826.1"/>
    </source>
</evidence>
<protein>
    <submittedName>
        <fullName evidence="1">Uncharacterized protein</fullName>
    </submittedName>
</protein>
<name>A0A543I5E0_9MICO</name>